<accession>A0A6M1R0D9</accession>
<feature type="domain" description="VapC45 PIN like" evidence="1">
    <location>
        <begin position="15"/>
        <end position="91"/>
    </location>
</feature>
<comment type="caution">
    <text evidence="2">The sequence shown here is derived from an EMBL/GenBank/DDBJ whole genome shotgun (WGS) entry which is preliminary data.</text>
</comment>
<dbReference type="RefSeq" id="WP_165113877.1">
    <property type="nucleotide sequence ID" value="NZ_JAALAA010000030.1"/>
</dbReference>
<keyword evidence="3" id="KW-1185">Reference proteome</keyword>
<organism evidence="2 3">
    <name type="scientific">Nocardioides turkmenicus</name>
    <dbReference type="NCBI Taxonomy" id="2711220"/>
    <lineage>
        <taxon>Bacteria</taxon>
        <taxon>Bacillati</taxon>
        <taxon>Actinomycetota</taxon>
        <taxon>Actinomycetes</taxon>
        <taxon>Propionibacteriales</taxon>
        <taxon>Nocardioidaceae</taxon>
        <taxon>Nocardioides</taxon>
    </lineage>
</organism>
<proteinExistence type="predicted"/>
<dbReference type="Proteomes" id="UP000483261">
    <property type="component" value="Unassembled WGS sequence"/>
</dbReference>
<protein>
    <submittedName>
        <fullName evidence="2">Toxin-antitoxin system, toxin component, PIN family protein</fullName>
    </submittedName>
</protein>
<gene>
    <name evidence="2" type="ORF">G5C66_23925</name>
</gene>
<evidence type="ECO:0000313" key="2">
    <source>
        <dbReference type="EMBL" id="NGN95773.1"/>
    </source>
</evidence>
<sequence length="139" mass="15851">MKTSSEPRPRPPQRPEFFLDRGLGRRTAAALRDAGIILHLVADVYHDDADNVPDEVWIAEGCRRGWVMLTKDQRIRYRRTELEALQTGHIFCLANGNLPISQAVHAFVTALPAIERAVARSERGFWKVYTDGELKQTWP</sequence>
<evidence type="ECO:0000259" key="1">
    <source>
        <dbReference type="Pfam" id="PF18478"/>
    </source>
</evidence>
<dbReference type="Pfam" id="PF18478">
    <property type="entry name" value="PIN_10"/>
    <property type="match status" value="1"/>
</dbReference>
<evidence type="ECO:0000313" key="3">
    <source>
        <dbReference type="Proteomes" id="UP000483261"/>
    </source>
</evidence>
<dbReference type="AlphaFoldDB" id="A0A6M1R0D9"/>
<dbReference type="InterPro" id="IPR041375">
    <property type="entry name" value="VapC45_PIN-like"/>
</dbReference>
<reference evidence="2 3" key="1">
    <citation type="submission" date="2020-02" db="EMBL/GenBank/DDBJ databases">
        <title>Whole-genome analyses of novel actinobacteria.</title>
        <authorList>
            <person name="Sahin N."/>
        </authorList>
    </citation>
    <scope>NUCLEOTIDE SEQUENCE [LARGE SCALE GENOMIC DNA]</scope>
    <source>
        <strain evidence="2 3">KC13</strain>
    </source>
</reference>
<name>A0A6M1R0D9_9ACTN</name>
<dbReference type="EMBL" id="JAALAA010000030">
    <property type="protein sequence ID" value="NGN95773.1"/>
    <property type="molecule type" value="Genomic_DNA"/>
</dbReference>